<dbReference type="Proteomes" id="UP000789595">
    <property type="component" value="Unassembled WGS sequence"/>
</dbReference>
<evidence type="ECO:0000313" key="1">
    <source>
        <dbReference type="EMBL" id="CAH0378318.1"/>
    </source>
</evidence>
<evidence type="ECO:0000313" key="2">
    <source>
        <dbReference type="Proteomes" id="UP000789595"/>
    </source>
</evidence>
<comment type="caution">
    <text evidence="1">The sequence shown here is derived from an EMBL/GenBank/DDBJ whole genome shotgun (WGS) entry which is preliminary data.</text>
</comment>
<dbReference type="EMBL" id="CAKKNE010000005">
    <property type="protein sequence ID" value="CAH0378318.1"/>
    <property type="molecule type" value="Genomic_DNA"/>
</dbReference>
<protein>
    <submittedName>
        <fullName evidence="1">Uncharacterized protein</fullName>
    </submittedName>
</protein>
<accession>A0A8J2T1Y4</accession>
<reference evidence="1" key="1">
    <citation type="submission" date="2021-11" db="EMBL/GenBank/DDBJ databases">
        <authorList>
            <consortium name="Genoscope - CEA"/>
            <person name="William W."/>
        </authorList>
    </citation>
    <scope>NUCLEOTIDE SEQUENCE</scope>
</reference>
<proteinExistence type="predicted"/>
<keyword evidence="2" id="KW-1185">Reference proteome</keyword>
<gene>
    <name evidence="1" type="ORF">PECAL_5P28290</name>
</gene>
<sequence>MRTALLALAAARAEEPITLAYRSTDTLSRTTGTRISRTGRYAWLDQEKWVAYAKELYGPNNATIRDMDVIDRALLPPDLQEAPRGCPRSDDEPFKRFNWHAPFSRFRYFRRRTARDPPPPAFRNFSRIEVTHCGGSKFETNGAFFYAFRGSGLYIDIGRSLAFETHDDASRYLLGRPCAPGKPPDMKLGIFQCDAELPRIIGAAKTQGWDSLQFTRHCDAFCTGPSPEALQRARAQGRDPWTFTSMSDALSGADPRSQLCGFEVVFTRFAGTDACPAGLEFFRGWGGHERCACDATRLRSQRGRCAACAPFTT</sequence>
<organism evidence="1 2">
    <name type="scientific">Pelagomonas calceolata</name>
    <dbReference type="NCBI Taxonomy" id="35677"/>
    <lineage>
        <taxon>Eukaryota</taxon>
        <taxon>Sar</taxon>
        <taxon>Stramenopiles</taxon>
        <taxon>Ochrophyta</taxon>
        <taxon>Pelagophyceae</taxon>
        <taxon>Pelagomonadales</taxon>
        <taxon>Pelagomonadaceae</taxon>
        <taxon>Pelagomonas</taxon>
    </lineage>
</organism>
<name>A0A8J2T1Y4_9STRA</name>
<dbReference type="AlphaFoldDB" id="A0A8J2T1Y4"/>